<evidence type="ECO:0000256" key="4">
    <source>
        <dbReference type="ARBA" id="ARBA00022475"/>
    </source>
</evidence>
<dbReference type="HAMAP" id="MF_00024">
    <property type="entry name" value="CobD_CbiB"/>
    <property type="match status" value="1"/>
</dbReference>
<dbReference type="NCBIfam" id="TIGR00380">
    <property type="entry name" value="cobal_cbiB"/>
    <property type="match status" value="1"/>
</dbReference>
<dbReference type="Pfam" id="PF03186">
    <property type="entry name" value="CobD_Cbib"/>
    <property type="match status" value="1"/>
</dbReference>
<organism evidence="10 11">
    <name type="scientific">Terrabacter terrigena</name>
    <dbReference type="NCBI Taxonomy" id="574718"/>
    <lineage>
        <taxon>Bacteria</taxon>
        <taxon>Bacillati</taxon>
        <taxon>Actinomycetota</taxon>
        <taxon>Actinomycetes</taxon>
        <taxon>Micrococcales</taxon>
        <taxon>Intrasporangiaceae</taxon>
        <taxon>Terrabacter</taxon>
    </lineage>
</organism>
<name>A0ABW3N0L1_9MICO</name>
<dbReference type="PANTHER" id="PTHR34308">
    <property type="entry name" value="COBALAMIN BIOSYNTHESIS PROTEIN CBIB"/>
    <property type="match status" value="1"/>
</dbReference>
<reference evidence="11" key="1">
    <citation type="journal article" date="2019" name="Int. J. Syst. Evol. Microbiol.">
        <title>The Global Catalogue of Microorganisms (GCM) 10K type strain sequencing project: providing services to taxonomists for standard genome sequencing and annotation.</title>
        <authorList>
            <consortium name="The Broad Institute Genomics Platform"/>
            <consortium name="The Broad Institute Genome Sequencing Center for Infectious Disease"/>
            <person name="Wu L."/>
            <person name="Ma J."/>
        </authorList>
    </citation>
    <scope>NUCLEOTIDE SEQUENCE [LARGE SCALE GENOMIC DNA]</scope>
    <source>
        <strain evidence="11">CCUG 57508</strain>
    </source>
</reference>
<evidence type="ECO:0000313" key="10">
    <source>
        <dbReference type="EMBL" id="MFD1056477.1"/>
    </source>
</evidence>
<evidence type="ECO:0000313" key="11">
    <source>
        <dbReference type="Proteomes" id="UP001597046"/>
    </source>
</evidence>
<evidence type="ECO:0000256" key="9">
    <source>
        <dbReference type="HAMAP-Rule" id="MF_00024"/>
    </source>
</evidence>
<comment type="pathway">
    <text evidence="2 9">Cofactor biosynthesis; adenosylcobalamin biosynthesis.</text>
</comment>
<keyword evidence="8 9" id="KW-0472">Membrane</keyword>
<evidence type="ECO:0000256" key="8">
    <source>
        <dbReference type="ARBA" id="ARBA00023136"/>
    </source>
</evidence>
<dbReference type="NCBIfam" id="NF002276">
    <property type="entry name" value="PRK01209.1-4"/>
    <property type="match status" value="1"/>
</dbReference>
<evidence type="ECO:0000256" key="3">
    <source>
        <dbReference type="ARBA" id="ARBA00006263"/>
    </source>
</evidence>
<evidence type="ECO:0000256" key="6">
    <source>
        <dbReference type="ARBA" id="ARBA00022692"/>
    </source>
</evidence>
<gene>
    <name evidence="9" type="primary">cobD</name>
    <name evidence="10" type="ORF">ACFQ2V_19365</name>
</gene>
<accession>A0ABW3N0L1</accession>
<dbReference type="InterPro" id="IPR004485">
    <property type="entry name" value="Cobalamin_biosynth_CobD/CbiB"/>
</dbReference>
<dbReference type="EMBL" id="JBHTKH010000019">
    <property type="protein sequence ID" value="MFD1056477.1"/>
    <property type="molecule type" value="Genomic_DNA"/>
</dbReference>
<keyword evidence="4 9" id="KW-1003">Cell membrane</keyword>
<proteinExistence type="inferred from homology"/>
<keyword evidence="6 9" id="KW-0812">Transmembrane</keyword>
<comment type="function">
    <text evidence="9">Converts cobyric acid to cobinamide by the addition of aminopropanol on the F carboxylic group.</text>
</comment>
<evidence type="ECO:0000256" key="2">
    <source>
        <dbReference type="ARBA" id="ARBA00004953"/>
    </source>
</evidence>
<comment type="subcellular location">
    <subcellularLocation>
        <location evidence="1 9">Cell membrane</location>
        <topology evidence="1 9">Multi-pass membrane protein</topology>
    </subcellularLocation>
</comment>
<evidence type="ECO:0000256" key="7">
    <source>
        <dbReference type="ARBA" id="ARBA00022989"/>
    </source>
</evidence>
<comment type="similarity">
    <text evidence="3 9">Belongs to the CobD/CbiB family.</text>
</comment>
<dbReference type="Proteomes" id="UP001597046">
    <property type="component" value="Unassembled WGS sequence"/>
</dbReference>
<dbReference type="PANTHER" id="PTHR34308:SF1">
    <property type="entry name" value="COBALAMIN BIOSYNTHESIS PROTEIN CBIB"/>
    <property type="match status" value="1"/>
</dbReference>
<keyword evidence="11" id="KW-1185">Reference proteome</keyword>
<protein>
    <recommendedName>
        <fullName evidence="9">Cobalamin biosynthesis protein CobD</fullName>
    </recommendedName>
</protein>
<keyword evidence="5 9" id="KW-0169">Cobalamin biosynthesis</keyword>
<evidence type="ECO:0000256" key="1">
    <source>
        <dbReference type="ARBA" id="ARBA00004651"/>
    </source>
</evidence>
<dbReference type="RefSeq" id="WP_386054586.1">
    <property type="nucleotide sequence ID" value="NZ_JBHTKH010000019.1"/>
</dbReference>
<keyword evidence="7 9" id="KW-1133">Transmembrane helix</keyword>
<sequence>MSRALGLALGYLLDQTFGDPRRWHPVAGFGSAAMALERRTYAARRGPGVTHVAVLVGSTVALGVVAERTARRSVTAHTLLTAAATWAVLGGRSLTREAETIDGQLRRQDLAAARTQVRNLVGRETTGLDADGVARACIESLAENTSDAVVAPLLWGGLLGLPGLLGYRAVNTLDAMVGHRNERYSEFGWAAARLDDVANWGPARVAGALTLAAAASRPRARAGWAAIRRDAPAHPSPNGGVVEAAFAGVLGVRLGGSNTYDGRVEDRGTLGTGPAAGRADIAPATRLARRVAAGSLLAALATARAMSRTPSRKSTP</sequence>
<comment type="caution">
    <text evidence="10">The sequence shown here is derived from an EMBL/GenBank/DDBJ whole genome shotgun (WGS) entry which is preliminary data.</text>
</comment>
<evidence type="ECO:0000256" key="5">
    <source>
        <dbReference type="ARBA" id="ARBA00022573"/>
    </source>
</evidence>